<protein>
    <recommendedName>
        <fullName evidence="6">Protein NLRC3</fullName>
    </recommendedName>
</protein>
<dbReference type="InterPro" id="IPR027038">
    <property type="entry name" value="RanGap"/>
</dbReference>
<dbReference type="GO" id="GO:0048471">
    <property type="term" value="C:perinuclear region of cytoplasm"/>
    <property type="evidence" value="ECO:0007669"/>
    <property type="project" value="TreeGrafter"/>
</dbReference>
<dbReference type="InterPro" id="IPR001611">
    <property type="entry name" value="Leu-rich_rpt"/>
</dbReference>
<dbReference type="SUPFAM" id="SSF52047">
    <property type="entry name" value="RNI-like"/>
    <property type="match status" value="1"/>
</dbReference>
<dbReference type="GO" id="GO:0031267">
    <property type="term" value="F:small GTPase binding"/>
    <property type="evidence" value="ECO:0007669"/>
    <property type="project" value="TreeGrafter"/>
</dbReference>
<dbReference type="Proteomes" id="UP000075809">
    <property type="component" value="Unassembled WGS sequence"/>
</dbReference>
<dbReference type="InterPro" id="IPR032675">
    <property type="entry name" value="LRR_dom_sf"/>
</dbReference>
<keyword evidence="3" id="KW-0677">Repeat</keyword>
<dbReference type="GO" id="GO:0005634">
    <property type="term" value="C:nucleus"/>
    <property type="evidence" value="ECO:0007669"/>
    <property type="project" value="TreeGrafter"/>
</dbReference>
<keyword evidence="2" id="KW-0433">Leucine-rich repeat</keyword>
<evidence type="ECO:0000313" key="4">
    <source>
        <dbReference type="EMBL" id="KYQ60003.1"/>
    </source>
</evidence>
<gene>
    <name evidence="4" type="ORF">ALC60_00974</name>
</gene>
<evidence type="ECO:0000256" key="3">
    <source>
        <dbReference type="ARBA" id="ARBA00022737"/>
    </source>
</evidence>
<dbReference type="GO" id="GO:0005829">
    <property type="term" value="C:cytosol"/>
    <property type="evidence" value="ECO:0007669"/>
    <property type="project" value="TreeGrafter"/>
</dbReference>
<proteinExistence type="predicted"/>
<name>A0A151XHX4_9HYME</name>
<evidence type="ECO:0000256" key="2">
    <source>
        <dbReference type="ARBA" id="ARBA00022614"/>
    </source>
</evidence>
<sequence>MSLLGQFISDINIQGERYVFKHSGTITQGAVMTLVFKKADSNKGIVLNISSREDNKDIMLHGSAVRSPAEQLQRDAVPDMRALGITAIDMVNIEVDFQAKKFHNYIGSSDSFIKISKGINVQDNNIKKYKGIFKKVECIAVRNFIEALDKQNADDRAGYETDIDDVLEPPAKRVKQENQKYHSSLSELFSTRLSTVKDLINSESDIQAIIQGLFTGQTYNDQRIQVFSEVSSGSYRIDIALIFQGSDDGVVHDPVIFELKYITRLKDVSRQYENAVQSSISQLSEYVQTFKSATDSKSSMCVSLVFNKSSTSEKYVTIHTSIEAVPHTSSSTDAGGKLSHIGHYKQEPKILQLSELLSDNENKPIPESLDLSDCYLNDESYEKLIVFLSKPSSSVREVNLSNSGINDQRMQKFAEMLKRNTFINKINLSKNQITDVGVMHIVDAMVAKENLPHTTYDISYHGTGCITSLDLSDNRINNKVADYLENGLKQLDVLEELKLARTDIKSDGIKSIVEGIQKNYMLQVLDLSGLGDIHLEENTIKMLFANKLSLRLIELSGSNMNLGEINAIIRAAKLTSENGNLESISLSGPKDIQQGESIDSNSLLDLMNNHKKIKKFALTNAGIMP</sequence>
<dbReference type="SMART" id="SM00368">
    <property type="entry name" value="LRR_RI"/>
    <property type="match status" value="4"/>
</dbReference>
<dbReference type="PANTHER" id="PTHR24113">
    <property type="entry name" value="RAN GTPASE-ACTIVATING PROTEIN 1"/>
    <property type="match status" value="1"/>
</dbReference>
<dbReference type="GO" id="GO:0005096">
    <property type="term" value="F:GTPase activator activity"/>
    <property type="evidence" value="ECO:0007669"/>
    <property type="project" value="UniProtKB-KW"/>
</dbReference>
<accession>A0A151XHX4</accession>
<dbReference type="GO" id="GO:0006913">
    <property type="term" value="P:nucleocytoplasmic transport"/>
    <property type="evidence" value="ECO:0007669"/>
    <property type="project" value="TreeGrafter"/>
</dbReference>
<dbReference type="PANTHER" id="PTHR24113:SF12">
    <property type="entry name" value="RAN GTPASE-ACTIVATING PROTEIN 1"/>
    <property type="match status" value="1"/>
</dbReference>
<dbReference type="Gene3D" id="3.80.10.10">
    <property type="entry name" value="Ribonuclease Inhibitor"/>
    <property type="match status" value="2"/>
</dbReference>
<dbReference type="EMBL" id="KQ982109">
    <property type="protein sequence ID" value="KYQ60003.1"/>
    <property type="molecule type" value="Genomic_DNA"/>
</dbReference>
<dbReference type="Pfam" id="PF13516">
    <property type="entry name" value="LRR_6"/>
    <property type="match status" value="2"/>
</dbReference>
<dbReference type="AlphaFoldDB" id="A0A151XHX4"/>
<evidence type="ECO:0000313" key="5">
    <source>
        <dbReference type="Proteomes" id="UP000075809"/>
    </source>
</evidence>
<keyword evidence="1" id="KW-0343">GTPase activation</keyword>
<evidence type="ECO:0000256" key="1">
    <source>
        <dbReference type="ARBA" id="ARBA00022468"/>
    </source>
</evidence>
<reference evidence="4 5" key="1">
    <citation type="submission" date="2015-09" db="EMBL/GenBank/DDBJ databases">
        <title>Trachymyrmex zeteki WGS genome.</title>
        <authorList>
            <person name="Nygaard S."/>
            <person name="Hu H."/>
            <person name="Boomsma J."/>
            <person name="Zhang G."/>
        </authorList>
    </citation>
    <scope>NUCLEOTIDE SEQUENCE [LARGE SCALE GENOMIC DNA]</scope>
    <source>
        <strain evidence="4">Tzet28-1</strain>
        <tissue evidence="4">Whole body</tissue>
    </source>
</reference>
<keyword evidence="5" id="KW-1185">Reference proteome</keyword>
<organism evidence="4 5">
    <name type="scientific">Mycetomoellerius zeteki</name>
    <dbReference type="NCBI Taxonomy" id="64791"/>
    <lineage>
        <taxon>Eukaryota</taxon>
        <taxon>Metazoa</taxon>
        <taxon>Ecdysozoa</taxon>
        <taxon>Arthropoda</taxon>
        <taxon>Hexapoda</taxon>
        <taxon>Insecta</taxon>
        <taxon>Pterygota</taxon>
        <taxon>Neoptera</taxon>
        <taxon>Endopterygota</taxon>
        <taxon>Hymenoptera</taxon>
        <taxon>Apocrita</taxon>
        <taxon>Aculeata</taxon>
        <taxon>Formicoidea</taxon>
        <taxon>Formicidae</taxon>
        <taxon>Myrmicinae</taxon>
        <taxon>Mycetomoellerius</taxon>
    </lineage>
</organism>
<evidence type="ECO:0008006" key="6">
    <source>
        <dbReference type="Google" id="ProtNLM"/>
    </source>
</evidence>